<dbReference type="InterPro" id="IPR036392">
    <property type="entry name" value="PLAT/LH2_dom_sf"/>
</dbReference>
<sequence length="919" mass="104812">MSSEAVVKTVAKKLKYYFDVKRLEDGFDLSGVNCPQLDHPPLKSRPTLQYDGLHDRALKHYFSLHRVREKLTLMQLPKGSSEPREKIVRKKLKRHMIRHHFLLTRDPDVEPLTAIYGGSKSAGARSRPSPLPEYAYMDTKEGRRLHREMTGFGILMQSQQKKALKGGWPLLRSVPSHNVPRSEAKRLLDVTSKVLIATEDDGHSEEEERKKPRRPQSAPKPFEPICSEVPTVYIKSWSVVNPIDMATTPLKKVDRTKYTWDIHGRRHKNIKSRYDDPYLSDSSDYRSQSPVHSPAPPPDSPEPEPKKVRPRSAKRRQMQRTVIETEKTQPKEEVSVDKDAQTTDNGNQTDSQLLRQYDYLDEEVTSGDRAEYQIYVRTGNRIGASTKADVKITLYGDKGRTKEIQLNKSKRHKVCFQKGKEDLFIIAHHHVGKLLKVKIGHDRVDASNAWFLESVTVFDMLSKKIYEFVCDRWLSGADGDHKTYRHLLVDRDRAFIQALEEESERDTRSVRSKGRSPSPASQGSLHDDHLSIRSNQGSYSDTRSKSRTGSRRRSTSDSDTESVTSSSSSSSSSSSETAYTTTTTTTTAQRDRDEFYDDSRGPTITFKAIREKRVGRDSDPQKKTVSVESSSQDDGKEFVHGYESGLRAVEEDNRRKRDEENDERRRLLRGPTIHEATERGNLNRVQELLTHFPEMKDHTNEEGLTPLHLASKFGRVDIVKWLAINEVNLNKETPQGYSPIHLSAMNGHVNCLMILHAMGAVITCRTLDKKTPLHLAAMNGHVECVKWLVANRSSMSVKDDMGRTPREIAEEFRHEEVVKFLKACEEELDNPSSGFAQLRNPGGKSLPTIEEDSNSEDKPVWRDDNKEGQKEDNSHSSQKEKELLKEKKKLYEDTHRKMEKTGDSFLESIQHEFEGGPGP</sequence>
<dbReference type="InterPro" id="IPR002110">
    <property type="entry name" value="Ankyrin_rpt"/>
</dbReference>
<dbReference type="PROSITE" id="PS50095">
    <property type="entry name" value="PLAT"/>
    <property type="match status" value="1"/>
</dbReference>
<dbReference type="PANTHER" id="PTHR45901:SF3">
    <property type="entry name" value="LIPOXYGENASE HOMOLOGY DOMAIN-CONTAINING PROTEIN 1"/>
    <property type="match status" value="1"/>
</dbReference>
<dbReference type="InterPro" id="IPR052970">
    <property type="entry name" value="Inner_ear_hair_cell_LOXHD"/>
</dbReference>
<feature type="compositionally biased region" description="Basic and acidic residues" evidence="3">
    <location>
        <begin position="608"/>
        <end position="622"/>
    </location>
</feature>
<dbReference type="Proteomes" id="UP000694844">
    <property type="component" value="Chromosome 2"/>
</dbReference>
<dbReference type="PANTHER" id="PTHR45901">
    <property type="entry name" value="PROTEIN CBG12474"/>
    <property type="match status" value="1"/>
</dbReference>
<gene>
    <name evidence="6" type="primary">LOC111119100</name>
</gene>
<evidence type="ECO:0000256" key="3">
    <source>
        <dbReference type="SAM" id="MobiDB-lite"/>
    </source>
</evidence>
<feature type="region of interest" description="Disordered" evidence="3">
    <location>
        <begin position="500"/>
        <end position="680"/>
    </location>
</feature>
<dbReference type="Gene3D" id="1.25.40.20">
    <property type="entry name" value="Ankyrin repeat-containing domain"/>
    <property type="match status" value="1"/>
</dbReference>
<evidence type="ECO:0000256" key="2">
    <source>
        <dbReference type="PROSITE-ProRule" id="PRU00152"/>
    </source>
</evidence>
<feature type="repeat" description="ANK" evidence="1">
    <location>
        <begin position="735"/>
        <end position="767"/>
    </location>
</feature>
<feature type="region of interest" description="Disordered" evidence="3">
    <location>
        <begin position="195"/>
        <end position="224"/>
    </location>
</feature>
<dbReference type="PROSITE" id="PS50297">
    <property type="entry name" value="ANK_REP_REGION"/>
    <property type="match status" value="3"/>
</dbReference>
<keyword evidence="5" id="KW-1185">Reference proteome</keyword>
<feature type="repeat" description="ANK" evidence="1">
    <location>
        <begin position="702"/>
        <end position="734"/>
    </location>
</feature>
<organism evidence="5 6">
    <name type="scientific">Crassostrea virginica</name>
    <name type="common">Eastern oyster</name>
    <dbReference type="NCBI Taxonomy" id="6565"/>
    <lineage>
        <taxon>Eukaryota</taxon>
        <taxon>Metazoa</taxon>
        <taxon>Spiralia</taxon>
        <taxon>Lophotrochozoa</taxon>
        <taxon>Mollusca</taxon>
        <taxon>Bivalvia</taxon>
        <taxon>Autobranchia</taxon>
        <taxon>Pteriomorphia</taxon>
        <taxon>Ostreida</taxon>
        <taxon>Ostreoidea</taxon>
        <taxon>Ostreidae</taxon>
        <taxon>Crassostrea</taxon>
    </lineage>
</organism>
<dbReference type="AlphaFoldDB" id="A0A8B8CFR0"/>
<evidence type="ECO:0000313" key="6">
    <source>
        <dbReference type="RefSeq" id="XP_022314637.1"/>
    </source>
</evidence>
<feature type="region of interest" description="Disordered" evidence="3">
    <location>
        <begin position="831"/>
        <end position="919"/>
    </location>
</feature>
<dbReference type="GeneID" id="111119100"/>
<feature type="compositionally biased region" description="Basic and acidic residues" evidence="3">
    <location>
        <begin position="909"/>
        <end position="919"/>
    </location>
</feature>
<feature type="compositionally biased region" description="Polar residues" evidence="3">
    <location>
        <begin position="342"/>
        <end position="351"/>
    </location>
</feature>
<dbReference type="Pfam" id="PF12796">
    <property type="entry name" value="Ank_2"/>
    <property type="match status" value="1"/>
</dbReference>
<feature type="compositionally biased region" description="Low complexity" evidence="3">
    <location>
        <begin position="277"/>
        <end position="292"/>
    </location>
</feature>
<feature type="compositionally biased region" description="Low complexity" evidence="3">
    <location>
        <begin position="561"/>
        <end position="588"/>
    </location>
</feature>
<evidence type="ECO:0000259" key="4">
    <source>
        <dbReference type="PROSITE" id="PS50095"/>
    </source>
</evidence>
<feature type="compositionally biased region" description="Polar residues" evidence="3">
    <location>
        <begin position="623"/>
        <end position="632"/>
    </location>
</feature>
<dbReference type="SUPFAM" id="SSF49723">
    <property type="entry name" value="Lipase/lipooxygenase domain (PLAT/LH2 domain)"/>
    <property type="match status" value="1"/>
</dbReference>
<dbReference type="KEGG" id="cvn:111119100"/>
<name>A0A8B8CFR0_CRAVI</name>
<protein>
    <submittedName>
        <fullName evidence="6">Uncharacterized protein LOC111119100 isoform X1</fullName>
    </submittedName>
</protein>
<reference evidence="6" key="1">
    <citation type="submission" date="2025-08" db="UniProtKB">
        <authorList>
            <consortium name="RefSeq"/>
        </authorList>
    </citation>
    <scope>IDENTIFICATION</scope>
    <source>
        <tissue evidence="6">Whole sample</tissue>
    </source>
</reference>
<feature type="region of interest" description="Disordered" evidence="3">
    <location>
        <begin position="271"/>
        <end position="351"/>
    </location>
</feature>
<feature type="compositionally biased region" description="Basic and acidic residues" evidence="3">
    <location>
        <begin position="648"/>
        <end position="665"/>
    </location>
</feature>
<feature type="compositionally biased region" description="Basic and acidic residues" evidence="3">
    <location>
        <begin position="323"/>
        <end position="341"/>
    </location>
</feature>
<feature type="compositionally biased region" description="Basic and acidic residues" evidence="3">
    <location>
        <begin position="589"/>
        <end position="600"/>
    </location>
</feature>
<dbReference type="InterPro" id="IPR036770">
    <property type="entry name" value="Ankyrin_rpt-contain_sf"/>
</dbReference>
<keyword evidence="1" id="KW-0040">ANK repeat</keyword>
<comment type="caution">
    <text evidence="2">Lacks conserved residue(s) required for the propagation of feature annotation.</text>
</comment>
<dbReference type="Pfam" id="PF01477">
    <property type="entry name" value="PLAT"/>
    <property type="match status" value="1"/>
</dbReference>
<dbReference type="PROSITE" id="PS50088">
    <property type="entry name" value="ANK_REPEAT"/>
    <property type="match status" value="3"/>
</dbReference>
<feature type="repeat" description="ANK" evidence="1">
    <location>
        <begin position="768"/>
        <end position="800"/>
    </location>
</feature>
<dbReference type="SUPFAM" id="SSF48403">
    <property type="entry name" value="Ankyrin repeat"/>
    <property type="match status" value="1"/>
</dbReference>
<dbReference type="SMART" id="SM00248">
    <property type="entry name" value="ANK"/>
    <property type="match status" value="5"/>
</dbReference>
<accession>A0A8B8CFR0</accession>
<proteinExistence type="predicted"/>
<dbReference type="InterPro" id="IPR001024">
    <property type="entry name" value="PLAT/LH2_dom"/>
</dbReference>
<evidence type="ECO:0000256" key="1">
    <source>
        <dbReference type="PROSITE-ProRule" id="PRU00023"/>
    </source>
</evidence>
<feature type="domain" description="PLAT" evidence="4">
    <location>
        <begin position="370"/>
        <end position="488"/>
    </location>
</feature>
<feature type="compositionally biased region" description="Basic residues" evidence="3">
    <location>
        <begin position="308"/>
        <end position="318"/>
    </location>
</feature>
<evidence type="ECO:0000313" key="5">
    <source>
        <dbReference type="Proteomes" id="UP000694844"/>
    </source>
</evidence>
<dbReference type="SMART" id="SM00308">
    <property type="entry name" value="LH2"/>
    <property type="match status" value="1"/>
</dbReference>
<dbReference type="Pfam" id="PF00023">
    <property type="entry name" value="Ank"/>
    <property type="match status" value="1"/>
</dbReference>
<dbReference type="OrthoDB" id="19174at2759"/>
<dbReference type="Gene3D" id="2.40.180.10">
    <property type="entry name" value="Catalase core domain"/>
    <property type="match status" value="1"/>
</dbReference>
<feature type="compositionally biased region" description="Basic and acidic residues" evidence="3">
    <location>
        <begin position="855"/>
        <end position="902"/>
    </location>
</feature>
<dbReference type="RefSeq" id="XP_022314637.1">
    <property type="nucleotide sequence ID" value="XM_022458929.1"/>
</dbReference>